<dbReference type="Pfam" id="PF13374">
    <property type="entry name" value="TPR_10"/>
    <property type="match status" value="1"/>
</dbReference>
<dbReference type="AlphaFoldDB" id="A0A4V5N4H4"/>
<feature type="compositionally biased region" description="Basic and acidic residues" evidence="5">
    <location>
        <begin position="280"/>
        <end position="293"/>
    </location>
</feature>
<dbReference type="InterPro" id="IPR020472">
    <property type="entry name" value="WD40_PAC1"/>
</dbReference>
<dbReference type="EMBL" id="NAJP01000148">
    <property type="protein sequence ID" value="TKA25919.1"/>
    <property type="molecule type" value="Genomic_DNA"/>
</dbReference>
<protein>
    <recommendedName>
        <fullName evidence="6">DUF7779 domain-containing protein</fullName>
    </recommendedName>
</protein>
<dbReference type="OrthoDB" id="19711at2759"/>
<dbReference type="STRING" id="329885.A0A4V5N4H4"/>
<keyword evidence="1" id="KW-0963">Cytoplasm</keyword>
<evidence type="ECO:0000256" key="3">
    <source>
        <dbReference type="ARBA" id="ARBA00022737"/>
    </source>
</evidence>
<feature type="repeat" description="WD" evidence="4">
    <location>
        <begin position="194"/>
        <end position="228"/>
    </location>
</feature>
<dbReference type="GO" id="GO:0010992">
    <property type="term" value="P:ubiquitin recycling"/>
    <property type="evidence" value="ECO:0007669"/>
    <property type="project" value="TreeGrafter"/>
</dbReference>
<dbReference type="PRINTS" id="PR00320">
    <property type="entry name" value="GPROTEINBRPT"/>
</dbReference>
<reference evidence="7 8" key="1">
    <citation type="submission" date="2017-03" db="EMBL/GenBank/DDBJ databases">
        <title>Genomes of endolithic fungi from Antarctica.</title>
        <authorList>
            <person name="Coleine C."/>
            <person name="Masonjones S."/>
            <person name="Stajich J.E."/>
        </authorList>
    </citation>
    <scope>NUCLEOTIDE SEQUENCE [LARGE SCALE GENOMIC DNA]</scope>
    <source>
        <strain evidence="7 8">CCFEE 5311</strain>
    </source>
</reference>
<dbReference type="Gene3D" id="2.130.10.10">
    <property type="entry name" value="YVTN repeat-like/Quinoprotein amine dehydrogenase"/>
    <property type="match status" value="2"/>
</dbReference>
<feature type="repeat" description="WD" evidence="4">
    <location>
        <begin position="115"/>
        <end position="154"/>
    </location>
</feature>
<proteinExistence type="predicted"/>
<evidence type="ECO:0000313" key="8">
    <source>
        <dbReference type="Proteomes" id="UP000310066"/>
    </source>
</evidence>
<dbReference type="PROSITE" id="PS50294">
    <property type="entry name" value="WD_REPEATS_REGION"/>
    <property type="match status" value="2"/>
</dbReference>
<feature type="region of interest" description="Disordered" evidence="5">
    <location>
        <begin position="255"/>
        <end position="295"/>
    </location>
</feature>
<dbReference type="InterPro" id="IPR027417">
    <property type="entry name" value="P-loop_NTPase"/>
</dbReference>
<evidence type="ECO:0000256" key="5">
    <source>
        <dbReference type="SAM" id="MobiDB-lite"/>
    </source>
</evidence>
<dbReference type="InterPro" id="IPR001680">
    <property type="entry name" value="WD40_rpt"/>
</dbReference>
<dbReference type="Gene3D" id="3.40.50.300">
    <property type="entry name" value="P-loop containing nucleotide triphosphate hydrolases"/>
    <property type="match status" value="1"/>
</dbReference>
<evidence type="ECO:0000256" key="4">
    <source>
        <dbReference type="PROSITE-ProRule" id="PRU00221"/>
    </source>
</evidence>
<feature type="compositionally biased region" description="Polar residues" evidence="5">
    <location>
        <begin position="259"/>
        <end position="279"/>
    </location>
</feature>
<dbReference type="Pfam" id="PF00400">
    <property type="entry name" value="WD40"/>
    <property type="match status" value="4"/>
</dbReference>
<dbReference type="SUPFAM" id="SSF50978">
    <property type="entry name" value="WD40 repeat-like"/>
    <property type="match status" value="1"/>
</dbReference>
<feature type="domain" description="DUF7779" evidence="6">
    <location>
        <begin position="534"/>
        <end position="609"/>
    </location>
</feature>
<dbReference type="PANTHER" id="PTHR19849">
    <property type="entry name" value="PHOSPHOLIPASE A-2-ACTIVATING PROTEIN"/>
    <property type="match status" value="1"/>
</dbReference>
<evidence type="ECO:0000313" key="7">
    <source>
        <dbReference type="EMBL" id="TKA25919.1"/>
    </source>
</evidence>
<dbReference type="InterPro" id="IPR036322">
    <property type="entry name" value="WD40_repeat_dom_sf"/>
</dbReference>
<keyword evidence="3" id="KW-0677">Repeat</keyword>
<evidence type="ECO:0000256" key="1">
    <source>
        <dbReference type="ARBA" id="ARBA00022490"/>
    </source>
</evidence>
<keyword evidence="2 4" id="KW-0853">WD repeat</keyword>
<dbReference type="PROSITE" id="PS50082">
    <property type="entry name" value="WD_REPEATS_2"/>
    <property type="match status" value="5"/>
</dbReference>
<feature type="repeat" description="WD" evidence="4">
    <location>
        <begin position="1"/>
        <end position="18"/>
    </location>
</feature>
<dbReference type="InterPro" id="IPR056681">
    <property type="entry name" value="DUF7779"/>
</dbReference>
<dbReference type="GO" id="GO:0005634">
    <property type="term" value="C:nucleus"/>
    <property type="evidence" value="ECO:0007669"/>
    <property type="project" value="TreeGrafter"/>
</dbReference>
<accession>A0A4V5N4H4</accession>
<dbReference type="GO" id="GO:0005737">
    <property type="term" value="C:cytoplasm"/>
    <property type="evidence" value="ECO:0007669"/>
    <property type="project" value="TreeGrafter"/>
</dbReference>
<dbReference type="SMART" id="SM00320">
    <property type="entry name" value="WD40"/>
    <property type="match status" value="5"/>
</dbReference>
<organism evidence="7 8">
    <name type="scientific">Friedmanniomyces endolithicus</name>
    <dbReference type="NCBI Taxonomy" id="329885"/>
    <lineage>
        <taxon>Eukaryota</taxon>
        <taxon>Fungi</taxon>
        <taxon>Dikarya</taxon>
        <taxon>Ascomycota</taxon>
        <taxon>Pezizomycotina</taxon>
        <taxon>Dothideomycetes</taxon>
        <taxon>Dothideomycetidae</taxon>
        <taxon>Mycosphaerellales</taxon>
        <taxon>Teratosphaeriaceae</taxon>
        <taxon>Friedmanniomyces</taxon>
    </lineage>
</organism>
<evidence type="ECO:0000256" key="2">
    <source>
        <dbReference type="ARBA" id="ARBA00022574"/>
    </source>
</evidence>
<gene>
    <name evidence="7" type="ORF">B0A54_17802</name>
</gene>
<feature type="repeat" description="WD" evidence="4">
    <location>
        <begin position="20"/>
        <end position="63"/>
    </location>
</feature>
<dbReference type="GO" id="GO:0043161">
    <property type="term" value="P:proteasome-mediated ubiquitin-dependent protein catabolic process"/>
    <property type="evidence" value="ECO:0007669"/>
    <property type="project" value="TreeGrafter"/>
</dbReference>
<dbReference type="Proteomes" id="UP000310066">
    <property type="component" value="Unassembled WGS sequence"/>
</dbReference>
<dbReference type="GO" id="GO:0043130">
    <property type="term" value="F:ubiquitin binding"/>
    <property type="evidence" value="ECO:0007669"/>
    <property type="project" value="TreeGrafter"/>
</dbReference>
<feature type="repeat" description="WD" evidence="4">
    <location>
        <begin position="65"/>
        <end position="96"/>
    </location>
</feature>
<dbReference type="InterPro" id="IPR011990">
    <property type="entry name" value="TPR-like_helical_dom_sf"/>
</dbReference>
<dbReference type="InterPro" id="IPR015943">
    <property type="entry name" value="WD40/YVTN_repeat-like_dom_sf"/>
</dbReference>
<sequence length="760" mass="86285">MDRTVRVWDLPAQRLIARPLLGHNGGVLSLQFDPDPARDIIFSGDTDGQVICWRFSTHEPFERLVDAHDDAVVAMRLDGHRLATSSMDKTIKLWQVCHHFKETQQVSRIEYKRSLVGHGGSVNAIDMSGDLLVSASGDRTVRSWSMSTGQCLRVVAEPRAVACVKLCTDMIISGGRDGVLRLYDRFLQHLDKSVQGHHAMVRALQAQSYMGFTDVIVSGSYDGSVVIWTKQVEDEWFAHCLEGFTFTERAARATPHSPGVTSTTGIANATLRSHSPSTRTRSDLRRRAEHRPSAEPPAMVFQVDMNERWLVCVSDCLSSICGWDYADRGRISQLAIEYARQLWQRSPQTWVLWIHARNVARFEQSVRDVADQLKIYGRKDPKADLLQLLRNWLRDKSQEKWLIVLDNADDAGFLLEPPATTDEAQPAQQWIDYIPTCDNGSVIITTRSKREALRLVYESDMVDVLPMSEGEAEELLESKLGELGQDDRELVEMEQSRASRTSLLRRHDLIPSRDAEANNSVLLTWQISFEHIYKTRRSAAELLSLMSFCDRLAIPESLLRIKVDEPIWSAEGLLDFEEDVVMLRSFSYVSHTADAQTWEMHRLVQTATLVWLEGHGRLDEVRERFVHHLHTAFPTGQFANWPVCRILFPHAKSAAEQKPVNPSALIQWASVIYHSAWYALEQGDLNDTLGTATAAMTARSQQLGAEHESTLWSIAMVVWTYRSQGRWKEAEELQVKVMETRVRVLGGEHPRIRSPSYCMC</sequence>
<dbReference type="Gene3D" id="1.25.40.10">
    <property type="entry name" value="Tetratricopeptide repeat domain"/>
    <property type="match status" value="1"/>
</dbReference>
<evidence type="ECO:0000259" key="6">
    <source>
        <dbReference type="Pfam" id="PF25000"/>
    </source>
</evidence>
<dbReference type="Pfam" id="PF25000">
    <property type="entry name" value="DUF7779"/>
    <property type="match status" value="1"/>
</dbReference>
<dbReference type="SUPFAM" id="SSF52540">
    <property type="entry name" value="P-loop containing nucleoside triphosphate hydrolases"/>
    <property type="match status" value="1"/>
</dbReference>
<comment type="caution">
    <text evidence="7">The sequence shown here is derived from an EMBL/GenBank/DDBJ whole genome shotgun (WGS) entry which is preliminary data.</text>
</comment>
<name>A0A4V5N4H4_9PEZI</name>
<dbReference type="PANTHER" id="PTHR19849:SF0">
    <property type="entry name" value="PHOSPHOLIPASE A-2-ACTIVATING PROTEIN"/>
    <property type="match status" value="1"/>
</dbReference>